<dbReference type="RefSeq" id="WP_166535871.1">
    <property type="nucleotide sequence ID" value="NZ_JAABLM010000002.1"/>
</dbReference>
<protein>
    <submittedName>
        <fullName evidence="1">Uncharacterized protein</fullName>
    </submittedName>
</protein>
<gene>
    <name evidence="1" type="ORF">GV828_02410</name>
</gene>
<evidence type="ECO:0000313" key="2">
    <source>
        <dbReference type="Proteomes" id="UP000798602"/>
    </source>
</evidence>
<evidence type="ECO:0000313" key="1">
    <source>
        <dbReference type="EMBL" id="NBL64049.1"/>
    </source>
</evidence>
<reference evidence="2" key="1">
    <citation type="submission" date="2020-01" db="EMBL/GenBank/DDBJ databases">
        <title>Sphingomonas sp. strain CSW-10.</title>
        <authorList>
            <person name="Chen W.-M."/>
        </authorList>
    </citation>
    <scope>NUCLEOTIDE SEQUENCE [LARGE SCALE GENOMIC DNA]</scope>
    <source>
        <strain evidence="2">NST-5</strain>
    </source>
</reference>
<dbReference type="EMBL" id="JAABLM010000002">
    <property type="protein sequence ID" value="NBL64049.1"/>
    <property type="molecule type" value="Genomic_DNA"/>
</dbReference>
<proteinExistence type="predicted"/>
<sequence length="212" mass="25477">MTETSEKFTKDTFKFHKDKFQQHLKSINEIQDYTIIYSNFLLEFHPYFSEMNQIGKATLYKRVPKDLKGKMENRFVKETLFFSTQLEENWLNACFYQIKDENNNNIVLQYGGSIKKPELNQIYISIFDNNRLTKILSYHSDKNFMEDIYSYDKQGRIEQIIREGYWGSSKNILPTRTFRFDYDENDEPTILSKQLKANGQNEFEQVFPKVKR</sequence>
<accession>A0ABW9Z5U5</accession>
<keyword evidence="2" id="KW-1185">Reference proteome</keyword>
<name>A0ABW9Z5U5_9FLAO</name>
<dbReference type="Proteomes" id="UP000798602">
    <property type="component" value="Unassembled WGS sequence"/>
</dbReference>
<organism evidence="1 2">
    <name type="scientific">Flavobacterium ichthyis</name>
    <dbReference type="NCBI Taxonomy" id="2698827"/>
    <lineage>
        <taxon>Bacteria</taxon>
        <taxon>Pseudomonadati</taxon>
        <taxon>Bacteroidota</taxon>
        <taxon>Flavobacteriia</taxon>
        <taxon>Flavobacteriales</taxon>
        <taxon>Flavobacteriaceae</taxon>
        <taxon>Flavobacterium</taxon>
    </lineage>
</organism>
<comment type="caution">
    <text evidence="1">The sequence shown here is derived from an EMBL/GenBank/DDBJ whole genome shotgun (WGS) entry which is preliminary data.</text>
</comment>